<name>A0ABR0CBA1_PURLI</name>
<reference evidence="2 3" key="1">
    <citation type="journal article" date="2024" name="Microbiol. Resour. Announc.">
        <title>Genome annotations for the ascomycete fungi Trichoderma harzianum, Trichoderma aggressivum, and Purpureocillium lilacinum.</title>
        <authorList>
            <person name="Beijen E.P.W."/>
            <person name="Ohm R.A."/>
        </authorList>
    </citation>
    <scope>NUCLEOTIDE SEQUENCE [LARGE SCALE GENOMIC DNA]</scope>
    <source>
        <strain evidence="2 3">CBS 150709</strain>
    </source>
</reference>
<evidence type="ECO:0000313" key="3">
    <source>
        <dbReference type="Proteomes" id="UP001287286"/>
    </source>
</evidence>
<evidence type="ECO:0000256" key="1">
    <source>
        <dbReference type="SAM" id="MobiDB-lite"/>
    </source>
</evidence>
<comment type="caution">
    <text evidence="2">The sequence shown here is derived from an EMBL/GenBank/DDBJ whole genome shotgun (WGS) entry which is preliminary data.</text>
</comment>
<sequence>MPVQVDLGTGVAHSKRGGLGGWSVADPGSGEHNVGEGETIESQRQGWTGGCTCDGWGGESRVVVVEGGGFAVRHRLSLLSGAPQSCMPARGWVDGMPDNGGSATLSAMRSSGQTPEARREAHHLRRSTARPRRVAAGGVHVPVPKRATSGAASDAAAAHGAEYRPLEPPPAGDNIQRTSEKVPRASYLEPFTTPSDPSPTIRPAARAVRLAASHPADCLMNRGTNGCLLADSASPPLPAAGAMQQPGSSIGTVLCTVSQGETFLADSEVLLLFSCRLRLRGAHGIAMLAGPCGSGVGLPRILQLPTSGPLGPTFWTQTWLGLGSSARPRPSLTPSMDFRVE</sequence>
<feature type="region of interest" description="Disordered" evidence="1">
    <location>
        <begin position="105"/>
        <end position="174"/>
    </location>
</feature>
<feature type="compositionally biased region" description="Basic residues" evidence="1">
    <location>
        <begin position="120"/>
        <end position="133"/>
    </location>
</feature>
<proteinExistence type="predicted"/>
<feature type="region of interest" description="Disordered" evidence="1">
    <location>
        <begin position="1"/>
        <end position="39"/>
    </location>
</feature>
<keyword evidence="3" id="KW-1185">Reference proteome</keyword>
<accession>A0ABR0CBA1</accession>
<dbReference type="Proteomes" id="UP001287286">
    <property type="component" value="Unassembled WGS sequence"/>
</dbReference>
<protein>
    <submittedName>
        <fullName evidence="2">Uncharacterized protein</fullName>
    </submittedName>
</protein>
<feature type="compositionally biased region" description="Polar residues" evidence="1">
    <location>
        <begin position="105"/>
        <end position="114"/>
    </location>
</feature>
<feature type="compositionally biased region" description="Low complexity" evidence="1">
    <location>
        <begin position="147"/>
        <end position="160"/>
    </location>
</feature>
<evidence type="ECO:0000313" key="2">
    <source>
        <dbReference type="EMBL" id="KAK4093611.1"/>
    </source>
</evidence>
<dbReference type="EMBL" id="JAWRVI010000005">
    <property type="protein sequence ID" value="KAK4093611.1"/>
    <property type="molecule type" value="Genomic_DNA"/>
</dbReference>
<gene>
    <name evidence="2" type="ORF">Purlil1_1945</name>
</gene>
<organism evidence="2 3">
    <name type="scientific">Purpureocillium lilacinum</name>
    <name type="common">Paecilomyces lilacinus</name>
    <dbReference type="NCBI Taxonomy" id="33203"/>
    <lineage>
        <taxon>Eukaryota</taxon>
        <taxon>Fungi</taxon>
        <taxon>Dikarya</taxon>
        <taxon>Ascomycota</taxon>
        <taxon>Pezizomycotina</taxon>
        <taxon>Sordariomycetes</taxon>
        <taxon>Hypocreomycetidae</taxon>
        <taxon>Hypocreales</taxon>
        <taxon>Ophiocordycipitaceae</taxon>
        <taxon>Purpureocillium</taxon>
    </lineage>
</organism>